<dbReference type="Proteomes" id="UP000241893">
    <property type="component" value="Segment"/>
</dbReference>
<evidence type="ECO:0000313" key="1">
    <source>
        <dbReference type="EMBL" id="ATW62909.1"/>
    </source>
</evidence>
<proteinExistence type="predicted"/>
<sequence>MARGQGTQAQLALADTLVQDLARLMRGTPVDRVDVASRIEHYRALRIPRYESKYPKK</sequence>
<dbReference type="EMBL" id="MG324353">
    <property type="protein sequence ID" value="ATW62909.1"/>
    <property type="molecule type" value="Genomic_DNA"/>
</dbReference>
<organism evidence="1 2">
    <name type="scientific">Corynebacterium phage phi673</name>
    <dbReference type="NCBI Taxonomy" id="2052821"/>
    <lineage>
        <taxon>Viruses</taxon>
        <taxon>Duplodnaviria</taxon>
        <taxon>Heunggongvirae</taxon>
        <taxon>Uroviricota</taxon>
        <taxon>Caudoviricetes</taxon>
        <taxon>Ikedavirus</taxon>
        <taxon>Ikedavirus phi673</taxon>
    </lineage>
</organism>
<evidence type="ECO:0000313" key="2">
    <source>
        <dbReference type="Proteomes" id="UP000241893"/>
    </source>
</evidence>
<protein>
    <submittedName>
        <fullName evidence="1">Uncharacterized protein</fullName>
    </submittedName>
</protein>
<name>A0A2H4PIV5_9CAUD</name>
<dbReference type="OrthoDB" id="36690at10239"/>
<accession>A0A2H4PIV5</accession>
<reference evidence="1 2" key="1">
    <citation type="submission" date="2017-10" db="EMBL/GenBank/DDBJ databases">
        <title>Complete nucleotide sequences and annotations of phi673 and phi674, two new lytic phages of Corynebacterium glutamicum ATCC 13032.</title>
        <authorList>
            <person name="Yomantas Y.A.V."/>
            <person name="Abalakina E.G."/>
            <person name="Lobanova J.S."/>
            <person name="Mamontov V.A."/>
            <person name="Stoynova N.V."/>
            <person name="Mashko S.V."/>
        </authorList>
    </citation>
    <scope>NUCLEOTIDE SEQUENCE [LARGE SCALE GENOMIC DNA]</scope>
</reference>
<keyword evidence="2" id="KW-1185">Reference proteome</keyword>
<gene>
    <name evidence="1" type="ORF">phi673_gp47</name>
</gene>